<organism evidence="2 3">
    <name type="scientific">Rhynchophorus ferrugineus</name>
    <name type="common">Red palm weevil</name>
    <name type="synonym">Curculio ferrugineus</name>
    <dbReference type="NCBI Taxonomy" id="354439"/>
    <lineage>
        <taxon>Eukaryota</taxon>
        <taxon>Metazoa</taxon>
        <taxon>Ecdysozoa</taxon>
        <taxon>Arthropoda</taxon>
        <taxon>Hexapoda</taxon>
        <taxon>Insecta</taxon>
        <taxon>Pterygota</taxon>
        <taxon>Neoptera</taxon>
        <taxon>Endopterygota</taxon>
        <taxon>Coleoptera</taxon>
        <taxon>Polyphaga</taxon>
        <taxon>Cucujiformia</taxon>
        <taxon>Curculionidae</taxon>
        <taxon>Dryophthorinae</taxon>
        <taxon>Rhynchophorus</taxon>
    </lineage>
</organism>
<proteinExistence type="predicted"/>
<feature type="region of interest" description="Disordered" evidence="1">
    <location>
        <begin position="62"/>
        <end position="92"/>
    </location>
</feature>
<evidence type="ECO:0000313" key="3">
    <source>
        <dbReference type="Proteomes" id="UP000625711"/>
    </source>
</evidence>
<reference evidence="2" key="1">
    <citation type="submission" date="2020-08" db="EMBL/GenBank/DDBJ databases">
        <title>Genome sequencing and assembly of the red palm weevil Rhynchophorus ferrugineus.</title>
        <authorList>
            <person name="Dias G.B."/>
            <person name="Bergman C.M."/>
            <person name="Manee M."/>
        </authorList>
    </citation>
    <scope>NUCLEOTIDE SEQUENCE</scope>
    <source>
        <strain evidence="2">AA-2017</strain>
        <tissue evidence="2">Whole larva</tissue>
    </source>
</reference>
<feature type="compositionally biased region" description="Low complexity" evidence="1">
    <location>
        <begin position="79"/>
        <end position="91"/>
    </location>
</feature>
<dbReference type="AlphaFoldDB" id="A0A834M8V8"/>
<gene>
    <name evidence="2" type="ORF">GWI33_017720</name>
</gene>
<dbReference type="EMBL" id="JAACXV010014245">
    <property type="protein sequence ID" value="KAF7269264.1"/>
    <property type="molecule type" value="Genomic_DNA"/>
</dbReference>
<keyword evidence="3" id="KW-1185">Reference proteome</keyword>
<accession>A0A834M8V8</accession>
<sequence length="102" mass="10955">MYFGKKSNLASTRGWEYCFRIGLAPIASPDPFLARATVWRLRGGAGCSPVLDLALERRTPPSRDAIRTATVSPVADPPSTASRTATLSSRSVPASSVLLYFP</sequence>
<dbReference type="Proteomes" id="UP000625711">
    <property type="component" value="Unassembled WGS sequence"/>
</dbReference>
<name>A0A834M8V8_RHYFE</name>
<evidence type="ECO:0000313" key="2">
    <source>
        <dbReference type="EMBL" id="KAF7269264.1"/>
    </source>
</evidence>
<comment type="caution">
    <text evidence="2">The sequence shown here is derived from an EMBL/GenBank/DDBJ whole genome shotgun (WGS) entry which is preliminary data.</text>
</comment>
<evidence type="ECO:0000256" key="1">
    <source>
        <dbReference type="SAM" id="MobiDB-lite"/>
    </source>
</evidence>
<protein>
    <submittedName>
        <fullName evidence="2">Uncharacterized protein</fullName>
    </submittedName>
</protein>